<keyword evidence="2" id="KW-0813">Transport</keyword>
<feature type="transmembrane region" description="Helical" evidence="11">
    <location>
        <begin position="263"/>
        <end position="288"/>
    </location>
</feature>
<feature type="region of interest" description="Disordered" evidence="10">
    <location>
        <begin position="1"/>
        <end position="44"/>
    </location>
</feature>
<keyword evidence="3" id="KW-1003">Cell membrane</keyword>
<dbReference type="EMBL" id="BJUV01000002">
    <property type="protein sequence ID" value="GEK82073.1"/>
    <property type="molecule type" value="Genomic_DNA"/>
</dbReference>
<feature type="transmembrane region" description="Helical" evidence="11">
    <location>
        <begin position="126"/>
        <end position="155"/>
    </location>
</feature>
<evidence type="ECO:0000256" key="9">
    <source>
        <dbReference type="ARBA" id="ARBA00023136"/>
    </source>
</evidence>
<keyword evidence="7 11" id="KW-1133">Transmembrane helix</keyword>
<feature type="compositionally biased region" description="Basic and acidic residues" evidence="10">
    <location>
        <begin position="25"/>
        <end position="38"/>
    </location>
</feature>
<dbReference type="Pfam" id="PF07264">
    <property type="entry name" value="EI24"/>
    <property type="match status" value="1"/>
</dbReference>
<accession>A0ABQ0UKQ4</accession>
<feature type="transmembrane region" description="Helical" evidence="11">
    <location>
        <begin position="196"/>
        <end position="217"/>
    </location>
</feature>
<evidence type="ECO:0000256" key="2">
    <source>
        <dbReference type="ARBA" id="ARBA00022448"/>
    </source>
</evidence>
<dbReference type="Proteomes" id="UP000321154">
    <property type="component" value="Unassembled WGS sequence"/>
</dbReference>
<feature type="transmembrane region" description="Helical" evidence="11">
    <location>
        <begin position="50"/>
        <end position="68"/>
    </location>
</feature>
<evidence type="ECO:0000256" key="5">
    <source>
        <dbReference type="ARBA" id="ARBA00022605"/>
    </source>
</evidence>
<keyword evidence="6 11" id="KW-0812">Transmembrane</keyword>
<evidence type="ECO:0000256" key="10">
    <source>
        <dbReference type="SAM" id="MobiDB-lite"/>
    </source>
</evidence>
<evidence type="ECO:0000256" key="6">
    <source>
        <dbReference type="ARBA" id="ARBA00022692"/>
    </source>
</evidence>
<keyword evidence="5" id="KW-0028">Amino-acid biosynthesis</keyword>
<evidence type="ECO:0000256" key="1">
    <source>
        <dbReference type="ARBA" id="ARBA00004141"/>
    </source>
</evidence>
<name>A0ABQ0UKQ4_9MICO</name>
<reference evidence="12 13" key="1">
    <citation type="submission" date="2019-07" db="EMBL/GenBank/DDBJ databases">
        <title>Whole genome shotgun sequence of Frigoribacterium faeni NBRC 103066.</title>
        <authorList>
            <person name="Hosoyama A."/>
            <person name="Uohara A."/>
            <person name="Ohji S."/>
            <person name="Ichikawa N."/>
        </authorList>
    </citation>
    <scope>NUCLEOTIDE SEQUENCE [LARGE SCALE GENOMIC DNA]</scope>
    <source>
        <strain evidence="12 13">NBRC 103066</strain>
    </source>
</reference>
<keyword evidence="9 11" id="KW-0472">Membrane</keyword>
<organism evidence="12 13">
    <name type="scientific">Frigoribacterium faeni</name>
    <dbReference type="NCBI Taxonomy" id="145483"/>
    <lineage>
        <taxon>Bacteria</taxon>
        <taxon>Bacillati</taxon>
        <taxon>Actinomycetota</taxon>
        <taxon>Actinomycetes</taxon>
        <taxon>Micrococcales</taxon>
        <taxon>Microbacteriaceae</taxon>
        <taxon>Frigoribacterium</taxon>
    </lineage>
</organism>
<comment type="subcellular location">
    <subcellularLocation>
        <location evidence="1">Membrane</location>
        <topology evidence="1">Multi-pass membrane protein</topology>
    </subcellularLocation>
</comment>
<comment type="caution">
    <text evidence="12">The sequence shown here is derived from an EMBL/GenBank/DDBJ whole genome shotgun (WGS) entry which is preliminary data.</text>
</comment>
<evidence type="ECO:0000256" key="11">
    <source>
        <dbReference type="SAM" id="Phobius"/>
    </source>
</evidence>
<evidence type="ECO:0008006" key="14">
    <source>
        <dbReference type="Google" id="ProtNLM"/>
    </source>
</evidence>
<evidence type="ECO:0000313" key="13">
    <source>
        <dbReference type="Proteomes" id="UP000321154"/>
    </source>
</evidence>
<proteinExistence type="predicted"/>
<keyword evidence="13" id="KW-1185">Reference proteome</keyword>
<feature type="transmembrane region" description="Helical" evidence="11">
    <location>
        <begin position="223"/>
        <end position="242"/>
    </location>
</feature>
<evidence type="ECO:0000256" key="4">
    <source>
        <dbReference type="ARBA" id="ARBA00022519"/>
    </source>
</evidence>
<evidence type="ECO:0000256" key="3">
    <source>
        <dbReference type="ARBA" id="ARBA00022475"/>
    </source>
</evidence>
<evidence type="ECO:0000256" key="7">
    <source>
        <dbReference type="ARBA" id="ARBA00022989"/>
    </source>
</evidence>
<dbReference type="InterPro" id="IPR050480">
    <property type="entry name" value="CysZ-like"/>
</dbReference>
<feature type="transmembrane region" description="Helical" evidence="11">
    <location>
        <begin position="80"/>
        <end position="106"/>
    </location>
</feature>
<sequence>MPIRSAGDDWTPQGLWTDPASLGLGREDRRRAGEDGGRRRDRTRASSTRYALGVSVVGEFVGGVGLLGRGLRLWATSPRLMLLGAIPALVVGAVFVGLVVVAGVAADDLAQAATPFADGWPEWSRRLVRIAAGLALTALAVLLAVVAFTATTLLVGDPFYERIWRHVETAEGDAPAEVARGFWAGLARSAGDSLRLLVATAAVGLLLFVGGFAPVVGQTVVPLLGALTGGWFLAVELTGYAFDARGRTLRERRRLLATRRARTLGLGTATYLLFFVPLGAVVVMPAAVAAATLLAREATSATRAATDDYHRPA</sequence>
<keyword evidence="4" id="KW-0997">Cell inner membrane</keyword>
<gene>
    <name evidence="12" type="ORF">FFA01_03820</name>
</gene>
<dbReference type="PANTHER" id="PTHR37468:SF1">
    <property type="entry name" value="SULFATE TRANSPORTER CYSZ"/>
    <property type="match status" value="1"/>
</dbReference>
<dbReference type="InterPro" id="IPR059112">
    <property type="entry name" value="CysZ/EI24"/>
</dbReference>
<dbReference type="PANTHER" id="PTHR37468">
    <property type="entry name" value="SULFATE TRANSPORTER CYSZ"/>
    <property type="match status" value="1"/>
</dbReference>
<protein>
    <recommendedName>
        <fullName evidence="14">CysZ protein</fullName>
    </recommendedName>
</protein>
<evidence type="ECO:0000256" key="8">
    <source>
        <dbReference type="ARBA" id="ARBA00023032"/>
    </source>
</evidence>
<keyword evidence="8" id="KW-0764">Sulfate transport</keyword>
<evidence type="ECO:0000313" key="12">
    <source>
        <dbReference type="EMBL" id="GEK82073.1"/>
    </source>
</evidence>